<evidence type="ECO:0000256" key="7">
    <source>
        <dbReference type="ARBA" id="ARBA00051712"/>
    </source>
</evidence>
<dbReference type="PANTHER" id="PTHR31689:SF0">
    <property type="entry name" value="DIAMINOPIMELATE EPIMERASE"/>
    <property type="match status" value="1"/>
</dbReference>
<dbReference type="Pfam" id="PF01678">
    <property type="entry name" value="DAP_epimerase"/>
    <property type="match status" value="2"/>
</dbReference>
<comment type="subunit">
    <text evidence="8">Homodimer.</text>
</comment>
<feature type="site" description="Could be important to modulate the pK values of the two catalytic cysteine residues" evidence="8">
    <location>
        <position position="161"/>
    </location>
</feature>
<comment type="similarity">
    <text evidence="2 8">Belongs to the diaminopimelate epimerase family.</text>
</comment>
<dbReference type="EMBL" id="JABAEW010000033">
    <property type="protein sequence ID" value="NMD87947.1"/>
    <property type="molecule type" value="Genomic_DNA"/>
</dbReference>
<accession>A0A848B116</accession>
<feature type="active site" evidence="9">
    <location>
        <position position="73"/>
    </location>
</feature>
<feature type="binding site" evidence="8">
    <location>
        <begin position="74"/>
        <end position="75"/>
    </location>
    <ligand>
        <name>substrate</name>
    </ligand>
</feature>
<dbReference type="PROSITE" id="PS01326">
    <property type="entry name" value="DAP_EPIMERASE"/>
    <property type="match status" value="1"/>
</dbReference>
<dbReference type="UniPathway" id="UPA00034">
    <property type="reaction ID" value="UER00025"/>
</dbReference>
<dbReference type="AlphaFoldDB" id="A0A848B116"/>
<evidence type="ECO:0000256" key="5">
    <source>
        <dbReference type="ARBA" id="ARBA00023154"/>
    </source>
</evidence>
<feature type="binding site" evidence="8">
    <location>
        <begin position="220"/>
        <end position="221"/>
    </location>
    <ligand>
        <name>substrate</name>
    </ligand>
</feature>
<feature type="site" description="Could be important to modulate the pK values of the two catalytic cysteine residues" evidence="8">
    <location>
        <position position="210"/>
    </location>
</feature>
<dbReference type="GO" id="GO:0009089">
    <property type="term" value="P:lysine biosynthetic process via diaminopimelate"/>
    <property type="evidence" value="ECO:0007669"/>
    <property type="project" value="UniProtKB-UniRule"/>
</dbReference>
<feature type="binding site" evidence="8">
    <location>
        <begin position="210"/>
        <end position="211"/>
    </location>
    <ligand>
        <name>substrate</name>
    </ligand>
</feature>
<feature type="binding site" evidence="8">
    <location>
        <position position="192"/>
    </location>
    <ligand>
        <name>substrate</name>
    </ligand>
</feature>
<reference evidence="10 11" key="1">
    <citation type="submission" date="2020-04" db="EMBL/GenBank/DDBJ databases">
        <authorList>
            <person name="Hitch T.C.A."/>
            <person name="Wylensek D."/>
            <person name="Clavel T."/>
        </authorList>
    </citation>
    <scope>NUCLEOTIDE SEQUENCE [LARGE SCALE GENOMIC DNA]</scope>
    <source>
        <strain evidence="10 11">COR2-253-APC-1A</strain>
    </source>
</reference>
<keyword evidence="5 8" id="KW-0457">Lysine biosynthesis</keyword>
<comment type="subcellular location">
    <subcellularLocation>
        <location evidence="8">Cytoplasm</location>
    </subcellularLocation>
</comment>
<dbReference type="NCBIfam" id="TIGR00652">
    <property type="entry name" value="DapF"/>
    <property type="match status" value="1"/>
</dbReference>
<evidence type="ECO:0000256" key="9">
    <source>
        <dbReference type="PROSITE-ProRule" id="PRU10125"/>
    </source>
</evidence>
<keyword evidence="4 8" id="KW-0028">Amino-acid biosynthesis</keyword>
<proteinExistence type="inferred from homology"/>
<feature type="active site" description="Proton donor" evidence="8">
    <location>
        <position position="73"/>
    </location>
</feature>
<evidence type="ECO:0000313" key="10">
    <source>
        <dbReference type="EMBL" id="NMD87947.1"/>
    </source>
</evidence>
<comment type="catalytic activity">
    <reaction evidence="7 8">
        <text>(2S,6S)-2,6-diaminopimelate = meso-2,6-diaminopimelate</text>
        <dbReference type="Rhea" id="RHEA:15393"/>
        <dbReference type="ChEBI" id="CHEBI:57609"/>
        <dbReference type="ChEBI" id="CHEBI:57791"/>
        <dbReference type="EC" id="5.1.1.7"/>
    </reaction>
</comment>
<evidence type="ECO:0000256" key="2">
    <source>
        <dbReference type="ARBA" id="ARBA00010219"/>
    </source>
</evidence>
<evidence type="ECO:0000256" key="8">
    <source>
        <dbReference type="HAMAP-Rule" id="MF_00197"/>
    </source>
</evidence>
<keyword evidence="6 8" id="KW-0413">Isomerase</keyword>
<dbReference type="GO" id="GO:0051537">
    <property type="term" value="F:2 iron, 2 sulfur cluster binding"/>
    <property type="evidence" value="ECO:0007669"/>
    <property type="project" value="InterPro"/>
</dbReference>
<evidence type="ECO:0000256" key="6">
    <source>
        <dbReference type="ARBA" id="ARBA00023235"/>
    </source>
</evidence>
<dbReference type="PANTHER" id="PTHR31689">
    <property type="entry name" value="DIAMINOPIMELATE EPIMERASE, CHLOROPLASTIC"/>
    <property type="match status" value="1"/>
</dbReference>
<evidence type="ECO:0000256" key="3">
    <source>
        <dbReference type="ARBA" id="ARBA00013080"/>
    </source>
</evidence>
<sequence length="278" mass="30177">MTMQFSKWHGLGNDFVIVEPEKNPGFDFRGSAEHLCDRHFGIGADGVVTVRPLGGSAFEMRIYNSDGTETEMCGNATRCVGLYIRKNRLAAGSEFELHTRGGIVRPKVLDNGSVRVDMGEPHLLRGEIPVAGDPASGAENLAIELPGRQFSAVGVSMGNPHAVIFVPDINAVELEKWGPQVECHALFPNKTNVEFVEVISDRMVRMRVWERGCGVTLACGTGSCATCVAGVVTGRTARCITVLLDGGELQIDYSLNDNHVYMTGPACEVFRGQYTETR</sequence>
<name>A0A848B116_9BACT</name>
<dbReference type="InterPro" id="IPR006058">
    <property type="entry name" value="2Fe2S_fd_BS"/>
</dbReference>
<keyword evidence="8" id="KW-0963">Cytoplasm</keyword>
<organism evidence="10 11">
    <name type="scientific">Victivallis vadensis</name>
    <dbReference type="NCBI Taxonomy" id="172901"/>
    <lineage>
        <taxon>Bacteria</taxon>
        <taxon>Pseudomonadati</taxon>
        <taxon>Lentisphaerota</taxon>
        <taxon>Lentisphaeria</taxon>
        <taxon>Victivallales</taxon>
        <taxon>Victivallaceae</taxon>
        <taxon>Victivallis</taxon>
    </lineage>
</organism>
<feature type="binding site" evidence="8">
    <location>
        <position position="64"/>
    </location>
    <ligand>
        <name>substrate</name>
    </ligand>
</feature>
<dbReference type="Proteomes" id="UP000576225">
    <property type="component" value="Unassembled WGS sequence"/>
</dbReference>
<dbReference type="PROSITE" id="PS00197">
    <property type="entry name" value="2FE2S_FER_1"/>
    <property type="match status" value="1"/>
</dbReference>
<dbReference type="EC" id="5.1.1.7" evidence="3 8"/>
<dbReference type="HAMAP" id="MF_00197">
    <property type="entry name" value="DAP_epimerase"/>
    <property type="match status" value="1"/>
</dbReference>
<comment type="caution">
    <text evidence="8">Lacks conserved residue(s) required for the propagation of feature annotation.</text>
</comment>
<evidence type="ECO:0000256" key="4">
    <source>
        <dbReference type="ARBA" id="ARBA00022605"/>
    </source>
</evidence>
<comment type="function">
    <text evidence="8">Catalyzes the stereoinversion of LL-2,6-diaminopimelate (L,L-DAP) to meso-diaminopimelate (meso-DAP), a precursor of L-lysine and an essential component of the bacterial peptidoglycan.</text>
</comment>
<evidence type="ECO:0000313" key="11">
    <source>
        <dbReference type="Proteomes" id="UP000576225"/>
    </source>
</evidence>
<dbReference type="GO" id="GO:0008837">
    <property type="term" value="F:diaminopimelate epimerase activity"/>
    <property type="evidence" value="ECO:0007669"/>
    <property type="project" value="UniProtKB-UniRule"/>
</dbReference>
<comment type="pathway">
    <text evidence="1 8">Amino-acid biosynthesis; L-lysine biosynthesis via DAP pathway; DL-2,6-diaminopimelate from LL-2,6-diaminopimelate: step 1/1.</text>
</comment>
<dbReference type="Gene3D" id="3.10.310.10">
    <property type="entry name" value="Diaminopimelate Epimerase, Chain A, domain 1"/>
    <property type="match status" value="2"/>
</dbReference>
<evidence type="ECO:0000256" key="1">
    <source>
        <dbReference type="ARBA" id="ARBA00005196"/>
    </source>
</evidence>
<comment type="caution">
    <text evidence="10">The sequence shown here is derived from an EMBL/GenBank/DDBJ whole genome shotgun (WGS) entry which is preliminary data.</text>
</comment>
<feature type="binding site" evidence="8">
    <location>
        <position position="13"/>
    </location>
    <ligand>
        <name>substrate</name>
    </ligand>
</feature>
<dbReference type="InterPro" id="IPR018510">
    <property type="entry name" value="DAP_epimerase_AS"/>
</dbReference>
<dbReference type="GO" id="GO:0005829">
    <property type="term" value="C:cytosol"/>
    <property type="evidence" value="ECO:0007669"/>
    <property type="project" value="TreeGrafter"/>
</dbReference>
<gene>
    <name evidence="8" type="primary">dapF</name>
    <name evidence="10" type="ORF">HF882_15270</name>
</gene>
<feature type="binding site" evidence="8">
    <location>
        <position position="159"/>
    </location>
    <ligand>
        <name>substrate</name>
    </ligand>
</feature>
<feature type="active site" description="Proton acceptor" evidence="8">
    <location>
        <position position="219"/>
    </location>
</feature>
<dbReference type="SUPFAM" id="SSF54506">
    <property type="entry name" value="Diaminopimelate epimerase-like"/>
    <property type="match status" value="2"/>
</dbReference>
<protein>
    <recommendedName>
        <fullName evidence="3 8">Diaminopimelate epimerase</fullName>
        <shortName evidence="8">DAP epimerase</shortName>
        <ecNumber evidence="3 8">5.1.1.7</ecNumber>
    </recommendedName>
    <alternativeName>
        <fullName evidence="8">PLP-independent amino acid racemase</fullName>
    </alternativeName>
</protein>
<dbReference type="InterPro" id="IPR001653">
    <property type="entry name" value="DAP_epimerase_DapF"/>
</dbReference>